<sequence>MPAYVFSKESFLKFLEGHLEDDVVVVVSSDVTDFCKKLSESMVGEKEYCFAEFAFPADIFDADEDEIDEMMKYAIVFVEKEKLSEAGRNAIR</sequence>
<dbReference type="EMBL" id="LGEQ01000001">
    <property type="protein sequence ID" value="KUJ94714.1"/>
    <property type="molecule type" value="Genomic_DNA"/>
</dbReference>
<reference evidence="2" key="1">
    <citation type="journal article" date="2015" name="MBio">
        <title>Genome-resolved metagenomic analysis reveals roles for candidate phyla and other microbial community members in biogeochemical transformations in oil reservoirs.</title>
        <authorList>
            <person name="Hu P."/>
            <person name="Tom L."/>
            <person name="Singh A."/>
            <person name="Thomas B.C."/>
            <person name="Baker B.J."/>
            <person name="Piceno Y.M."/>
            <person name="Andersen G.L."/>
            <person name="Banfield J.F."/>
        </authorList>
    </citation>
    <scope>NUCLEOTIDE SEQUENCE [LARGE SCALE GENOMIC DNA]</scope>
    <source>
        <strain evidence="3">49_2300</strain>
        <strain evidence="2">49_95</strain>
    </source>
</reference>
<dbReference type="Proteomes" id="UP000054307">
    <property type="component" value="Unassembled WGS sequence"/>
</dbReference>
<dbReference type="SMR" id="A0A101DFS0"/>
<comment type="caution">
    <text evidence="2">The sequence shown here is derived from an EMBL/GenBank/DDBJ whole genome shotgun (WGS) entry which is preliminary data.</text>
</comment>
<dbReference type="SUPFAM" id="SSF143995">
    <property type="entry name" value="AF2331-like"/>
    <property type="match status" value="1"/>
</dbReference>
<dbReference type="Proteomes" id="UP000054015">
    <property type="component" value="Unassembled WGS sequence"/>
</dbReference>
<evidence type="ECO:0000313" key="5">
    <source>
        <dbReference type="Proteomes" id="UP000054307"/>
    </source>
</evidence>
<evidence type="ECO:0000259" key="1">
    <source>
        <dbReference type="Pfam" id="PF14556"/>
    </source>
</evidence>
<name>A0A101DFS0_ARCFL</name>
<dbReference type="InterPro" id="IPR028986">
    <property type="entry name" value="AF2331-like_dom"/>
</dbReference>
<accession>A0A101DFS0</accession>
<dbReference type="OMA" id="EKEYCFA"/>
<dbReference type="Pfam" id="PF14556">
    <property type="entry name" value="AF2331-like"/>
    <property type="match status" value="1"/>
</dbReference>
<reference evidence="4 5" key="2">
    <citation type="journal article" date="2015" name="MBio">
        <title>Genome-Resolved Metagenomic Analysis Reveals Roles for Candidate Phyla and Other Microbial Community Members in Biogeochemical Transformations in Oil Reservoirs.</title>
        <authorList>
            <person name="Hu P."/>
            <person name="Tom L."/>
            <person name="Singh A."/>
            <person name="Thomas B.C."/>
            <person name="Baker B.J."/>
            <person name="Piceno Y.M."/>
            <person name="Andersen G.L."/>
            <person name="Banfield J.F."/>
        </authorList>
    </citation>
    <scope>NUCLEOTIDE SEQUENCE [LARGE SCALE GENOMIC DNA]</scope>
</reference>
<gene>
    <name evidence="2" type="ORF">XD40_0035</name>
    <name evidence="3" type="ORF">XD48_0829</name>
</gene>
<feature type="domain" description="AF2331-like" evidence="1">
    <location>
        <begin position="1"/>
        <end position="90"/>
    </location>
</feature>
<dbReference type="AlphaFoldDB" id="A0A101DFS0"/>
<proteinExistence type="predicted"/>
<protein>
    <recommendedName>
        <fullName evidence="1">AF2331-like domain-containing protein</fullName>
    </recommendedName>
</protein>
<organism evidence="2 5">
    <name type="scientific">Archaeoglobus fulgidus</name>
    <dbReference type="NCBI Taxonomy" id="2234"/>
    <lineage>
        <taxon>Archaea</taxon>
        <taxon>Methanobacteriati</taxon>
        <taxon>Methanobacteriota</taxon>
        <taxon>Archaeoglobi</taxon>
        <taxon>Archaeoglobales</taxon>
        <taxon>Archaeoglobaceae</taxon>
        <taxon>Archaeoglobus</taxon>
    </lineage>
</organism>
<dbReference type="PATRIC" id="fig|2234.6.peg.1485"/>
<evidence type="ECO:0000313" key="2">
    <source>
        <dbReference type="EMBL" id="KUJ94714.1"/>
    </source>
</evidence>
<dbReference type="Gene3D" id="3.30.1970.10">
    <property type="entry name" value="AF2331-like"/>
    <property type="match status" value="1"/>
</dbReference>
<evidence type="ECO:0000313" key="4">
    <source>
        <dbReference type="Proteomes" id="UP000054015"/>
    </source>
</evidence>
<evidence type="ECO:0000313" key="3">
    <source>
        <dbReference type="EMBL" id="KUK06967.1"/>
    </source>
</evidence>
<dbReference type="EMBL" id="LGEX01000016">
    <property type="protein sequence ID" value="KUK06967.1"/>
    <property type="molecule type" value="Genomic_DNA"/>
</dbReference>
<dbReference type="InterPro" id="IPR036842">
    <property type="entry name" value="AF2331-like_sf"/>
</dbReference>